<dbReference type="AlphaFoldDB" id="A0AAV0YRK2"/>
<dbReference type="SMART" id="SM00249">
    <property type="entry name" value="PHD"/>
    <property type="match status" value="1"/>
</dbReference>
<dbReference type="InterPro" id="IPR035445">
    <property type="entry name" value="GYF-like_dom_sf"/>
</dbReference>
<keyword evidence="2" id="KW-0863">Zinc-finger</keyword>
<reference evidence="7 8" key="1">
    <citation type="submission" date="2023-01" db="EMBL/GenBank/DDBJ databases">
        <authorList>
            <person name="Kreplak J."/>
        </authorList>
    </citation>
    <scope>NUCLEOTIDE SEQUENCE [LARGE SCALE GENOMIC DNA]</scope>
</reference>
<keyword evidence="8" id="KW-1185">Reference proteome</keyword>
<dbReference type="InterPro" id="IPR019786">
    <property type="entry name" value="Zinc_finger_PHD-type_CS"/>
</dbReference>
<dbReference type="InterPro" id="IPR003169">
    <property type="entry name" value="GYF"/>
</dbReference>
<dbReference type="Pfam" id="PF02213">
    <property type="entry name" value="GYF"/>
    <property type="match status" value="1"/>
</dbReference>
<keyword evidence="3" id="KW-0862">Zinc</keyword>
<dbReference type="CDD" id="cd15568">
    <property type="entry name" value="PHD5_NSD"/>
    <property type="match status" value="1"/>
</dbReference>
<evidence type="ECO:0000259" key="6">
    <source>
        <dbReference type="PROSITE" id="PS50829"/>
    </source>
</evidence>
<feature type="compositionally biased region" description="Polar residues" evidence="5">
    <location>
        <begin position="517"/>
        <end position="540"/>
    </location>
</feature>
<dbReference type="PANTHER" id="PTHR46695:SF4">
    <property type="entry name" value="ZINC FINGER CCCH DOMAIN-CONTAINING PROTEIN 44"/>
    <property type="match status" value="1"/>
</dbReference>
<evidence type="ECO:0000256" key="1">
    <source>
        <dbReference type="ARBA" id="ARBA00022723"/>
    </source>
</evidence>
<dbReference type="PANTHER" id="PTHR46695">
    <property type="entry name" value="ZINC FINGER CCCH DOMAIN-CONTAINING PROTEIN 44-RELATED"/>
    <property type="match status" value="1"/>
</dbReference>
<dbReference type="EMBL" id="OX451736">
    <property type="protein sequence ID" value="CAI8588621.1"/>
    <property type="molecule type" value="Genomic_DNA"/>
</dbReference>
<dbReference type="Gene3D" id="3.30.40.10">
    <property type="entry name" value="Zinc/RING finger domain, C3HC4 (zinc finger)"/>
    <property type="match status" value="1"/>
</dbReference>
<evidence type="ECO:0000313" key="7">
    <source>
        <dbReference type="EMBL" id="CAI8588621.1"/>
    </source>
</evidence>
<dbReference type="Proteomes" id="UP001157006">
    <property type="component" value="Chromosome 1L"/>
</dbReference>
<evidence type="ECO:0000256" key="5">
    <source>
        <dbReference type="SAM" id="MobiDB-lite"/>
    </source>
</evidence>
<keyword evidence="1" id="KW-0479">Metal-binding</keyword>
<name>A0AAV0YRK2_VICFA</name>
<feature type="region of interest" description="Disordered" evidence="5">
    <location>
        <begin position="822"/>
        <end position="854"/>
    </location>
</feature>
<organism evidence="7 8">
    <name type="scientific">Vicia faba</name>
    <name type="common">Broad bean</name>
    <name type="synonym">Faba vulgaris</name>
    <dbReference type="NCBI Taxonomy" id="3906"/>
    <lineage>
        <taxon>Eukaryota</taxon>
        <taxon>Viridiplantae</taxon>
        <taxon>Streptophyta</taxon>
        <taxon>Embryophyta</taxon>
        <taxon>Tracheophyta</taxon>
        <taxon>Spermatophyta</taxon>
        <taxon>Magnoliopsida</taxon>
        <taxon>eudicotyledons</taxon>
        <taxon>Gunneridae</taxon>
        <taxon>Pentapetalae</taxon>
        <taxon>rosids</taxon>
        <taxon>fabids</taxon>
        <taxon>Fabales</taxon>
        <taxon>Fabaceae</taxon>
        <taxon>Papilionoideae</taxon>
        <taxon>50 kb inversion clade</taxon>
        <taxon>NPAAA clade</taxon>
        <taxon>Hologalegina</taxon>
        <taxon>IRL clade</taxon>
        <taxon>Fabeae</taxon>
        <taxon>Vicia</taxon>
    </lineage>
</organism>
<evidence type="ECO:0000256" key="4">
    <source>
        <dbReference type="ARBA" id="ARBA00023125"/>
    </source>
</evidence>
<evidence type="ECO:0000256" key="2">
    <source>
        <dbReference type="ARBA" id="ARBA00022771"/>
    </source>
</evidence>
<feature type="domain" description="GYF" evidence="6">
    <location>
        <begin position="328"/>
        <end position="380"/>
    </location>
</feature>
<feature type="compositionally biased region" description="Polar residues" evidence="5">
    <location>
        <begin position="451"/>
        <end position="462"/>
    </location>
</feature>
<dbReference type="SMART" id="SM00444">
    <property type="entry name" value="GYF"/>
    <property type="match status" value="1"/>
</dbReference>
<proteinExistence type="predicted"/>
<dbReference type="GO" id="GO:0003677">
    <property type="term" value="F:DNA binding"/>
    <property type="evidence" value="ECO:0007669"/>
    <property type="project" value="UniProtKB-KW"/>
</dbReference>
<dbReference type="SUPFAM" id="SSF55277">
    <property type="entry name" value="GYF domain"/>
    <property type="match status" value="1"/>
</dbReference>
<feature type="compositionally biased region" description="Basic and acidic residues" evidence="5">
    <location>
        <begin position="592"/>
        <end position="610"/>
    </location>
</feature>
<evidence type="ECO:0000256" key="3">
    <source>
        <dbReference type="ARBA" id="ARBA00022833"/>
    </source>
</evidence>
<dbReference type="Gene3D" id="3.30.1490.40">
    <property type="match status" value="1"/>
</dbReference>
<sequence>MDEQHVQPISQPVTVTGDVRVFENSQMIGVNSLNTEAGATVPVDTVVKRKRGRPPRGSLPRTQLPKKQVKDEEDVCFICFDGGSLVLCDHRGCPKAYHLACVKRGEDFFRATERWSCGWHQCNDCGKSCHYMCYTCTYSLCKGCTKKEVDFVSVRGNKGLCGVCMRTIVLIENSARGIKCEVDFDDKGSWEYLFKVYWMYLKGKISLNFDEVLRAKSPWKGAVRVSCNVQAPQIFSGIRKVDNGYGSENSCIINSNSPVNKKAKGNIDDSVSYSAGRNVQDLSTTGELNENKHVLKNHGDTNAGDLRLVESGVPKDILFLLHSTEMEQAVWHYQDPTGKVHGPFSMSLLRKWKGTGYLPPHLRIWSEKQEKSILLTDALSWKCSQNVPSPLNHEQPSLGAGVSLENKENSQDGLNIATRSEVCANDQIVKLIGDVKVADICTQSNDKESVKSNSGHTPSPGLTIQGDGSICTRSNGKDEPVKSNGGHTLSPGLTIQGDGNICTQSNGKDESVKSIGGLTQSPGLTIQGDGNITNICTQSNGKDESVKSNSGYTPSPGLTTQGDGNISNSGYTPSPGLTTQGDGNISDGQSGHFERREESSKCEVSCHDATDVQPALPSTVFDENLNEKPPLDKMVDGNENEEKLEENVNLGSNRFSEGPSNSGQSDQKQSDNEVNSGQSSGQNWRAYDVIHSNVIQSDVVHPPLDAPSWLAAIFGETDYSSLADDSVSDLLEQVEANEKCGELESPAEIIEWDDELTEGAITDCFGFANALSPMLDGGKCDTLPSSSDLHLPSIDLQLSSQPQSIVTKELFQQADVRNHQVIGGEQSSKPPETQPTFSGISWNPADQFSWDPTR</sequence>
<dbReference type="FunFam" id="3.30.40.10:FF:000303">
    <property type="entry name" value="Zinc finger CCCH domain-containing protein 19"/>
    <property type="match status" value="1"/>
</dbReference>
<accession>A0AAV0YRK2</accession>
<keyword evidence="4" id="KW-0238">DNA-binding</keyword>
<dbReference type="InterPro" id="IPR001965">
    <property type="entry name" value="Znf_PHD"/>
</dbReference>
<dbReference type="InterPro" id="IPR011011">
    <property type="entry name" value="Znf_FYVE_PHD"/>
</dbReference>
<evidence type="ECO:0000313" key="8">
    <source>
        <dbReference type="Proteomes" id="UP001157006"/>
    </source>
</evidence>
<feature type="region of interest" description="Disordered" evidence="5">
    <location>
        <begin position="445"/>
        <end position="681"/>
    </location>
</feature>
<dbReference type="PROSITE" id="PS01359">
    <property type="entry name" value="ZF_PHD_1"/>
    <property type="match status" value="1"/>
</dbReference>
<feature type="compositionally biased region" description="Basic and acidic residues" evidence="5">
    <location>
        <begin position="625"/>
        <end position="636"/>
    </location>
</feature>
<dbReference type="SUPFAM" id="SSF57903">
    <property type="entry name" value="FYVE/PHD zinc finger"/>
    <property type="match status" value="1"/>
</dbReference>
<gene>
    <name evidence="7" type="ORF">VFH_I355840</name>
</gene>
<feature type="compositionally biased region" description="Polar residues" evidence="5">
    <location>
        <begin position="651"/>
        <end position="681"/>
    </location>
</feature>
<dbReference type="GO" id="GO:0008270">
    <property type="term" value="F:zinc ion binding"/>
    <property type="evidence" value="ECO:0007669"/>
    <property type="project" value="UniProtKB-KW"/>
</dbReference>
<protein>
    <recommendedName>
        <fullName evidence="6">GYF domain-containing protein</fullName>
    </recommendedName>
</protein>
<dbReference type="PROSITE" id="PS50829">
    <property type="entry name" value="GYF"/>
    <property type="match status" value="1"/>
</dbReference>
<dbReference type="InterPro" id="IPR013083">
    <property type="entry name" value="Znf_RING/FYVE/PHD"/>
</dbReference>
<feature type="compositionally biased region" description="Polar residues" evidence="5">
    <location>
        <begin position="825"/>
        <end position="854"/>
    </location>
</feature>
<feature type="compositionally biased region" description="Polar residues" evidence="5">
    <location>
        <begin position="547"/>
        <end position="589"/>
    </location>
</feature>